<evidence type="ECO:0000256" key="2">
    <source>
        <dbReference type="ARBA" id="ARBA00022472"/>
    </source>
</evidence>
<reference evidence="4" key="1">
    <citation type="journal article" date="2021" name="Front. Plant Sci.">
        <title>Chromosome-Scale Genome Assembly for Chinese Sour Jujube and Insights Into Its Genome Evolution and Domestication Signature.</title>
        <authorList>
            <person name="Shen L.-Y."/>
            <person name="Luo H."/>
            <person name="Wang X.-L."/>
            <person name="Wang X.-M."/>
            <person name="Qiu X.-J."/>
            <person name="Liu H."/>
            <person name="Zhou S.-S."/>
            <person name="Jia K.-H."/>
            <person name="Nie S."/>
            <person name="Bao Y.-T."/>
            <person name="Zhang R.-G."/>
            <person name="Yun Q.-Z."/>
            <person name="Chai Y.-H."/>
            <person name="Lu J.-Y."/>
            <person name="Li Y."/>
            <person name="Zhao S.-W."/>
            <person name="Mao J.-F."/>
            <person name="Jia S.-G."/>
            <person name="Mao Y.-M."/>
        </authorList>
    </citation>
    <scope>NUCLEOTIDE SEQUENCE</scope>
    <source>
        <strain evidence="4">AT0</strain>
        <tissue evidence="4">Leaf</tissue>
    </source>
</reference>
<evidence type="ECO:0008006" key="6">
    <source>
        <dbReference type="Google" id="ProtNLM"/>
    </source>
</evidence>
<dbReference type="PANTHER" id="PTHR13068:SF133">
    <property type="entry name" value="MITOCHONDRIAL TRANSCRIPTION TERMINATION FACTOR FAMILY PROTEIN"/>
    <property type="match status" value="1"/>
</dbReference>
<name>A0A978VJL9_ZIZJJ</name>
<sequence>MSRKVKFETPEKPDLVLGLLRDRGFTNTHISRLVKMCPFLLLVIVEKTLLPKLEFYRSIGLSGLDLVRVVSWNPSLLTRSLEKCIIPCYDILEVVLKNDEKVAKFFGRSSWVLLRDMLNSFAVNVSILRSLGVPQSFISVLVTCHPVVACRRTSEFEKDVEKVISMGFNPLKITFISALHVIYSVGESSWVQKKEIYKKCGWTEETLGGI</sequence>
<evidence type="ECO:0000313" key="4">
    <source>
        <dbReference type="EMBL" id="KAH7533288.1"/>
    </source>
</evidence>
<dbReference type="InterPro" id="IPR003690">
    <property type="entry name" value="MTERF"/>
</dbReference>
<organism evidence="4 5">
    <name type="scientific">Ziziphus jujuba var. spinosa</name>
    <dbReference type="NCBI Taxonomy" id="714518"/>
    <lineage>
        <taxon>Eukaryota</taxon>
        <taxon>Viridiplantae</taxon>
        <taxon>Streptophyta</taxon>
        <taxon>Embryophyta</taxon>
        <taxon>Tracheophyta</taxon>
        <taxon>Spermatophyta</taxon>
        <taxon>Magnoliopsida</taxon>
        <taxon>eudicotyledons</taxon>
        <taxon>Gunneridae</taxon>
        <taxon>Pentapetalae</taxon>
        <taxon>rosids</taxon>
        <taxon>fabids</taxon>
        <taxon>Rosales</taxon>
        <taxon>Rhamnaceae</taxon>
        <taxon>Paliureae</taxon>
        <taxon>Ziziphus</taxon>
    </lineage>
</organism>
<dbReference type="InterPro" id="IPR038538">
    <property type="entry name" value="MTERF_sf"/>
</dbReference>
<dbReference type="GO" id="GO:0006353">
    <property type="term" value="P:DNA-templated transcription termination"/>
    <property type="evidence" value="ECO:0007669"/>
    <property type="project" value="UniProtKB-KW"/>
</dbReference>
<evidence type="ECO:0000256" key="3">
    <source>
        <dbReference type="ARBA" id="ARBA00022946"/>
    </source>
</evidence>
<keyword evidence="2" id="KW-0804">Transcription</keyword>
<evidence type="ECO:0000256" key="1">
    <source>
        <dbReference type="ARBA" id="ARBA00007692"/>
    </source>
</evidence>
<keyword evidence="2" id="KW-0805">Transcription regulation</keyword>
<dbReference type="GO" id="GO:0003676">
    <property type="term" value="F:nucleic acid binding"/>
    <property type="evidence" value="ECO:0007669"/>
    <property type="project" value="InterPro"/>
</dbReference>
<protein>
    <recommendedName>
        <fullName evidence="6">Transcription termination factor MTERF6, chloroplastic/mitochondrial-like</fullName>
    </recommendedName>
</protein>
<keyword evidence="2" id="KW-0806">Transcription termination</keyword>
<dbReference type="AlphaFoldDB" id="A0A978VJL9"/>
<accession>A0A978VJL9</accession>
<gene>
    <name evidence="4" type="ORF">FEM48_Zijuj04G0114900</name>
</gene>
<comment type="similarity">
    <text evidence="1">Belongs to the mTERF family.</text>
</comment>
<dbReference type="SMART" id="SM00733">
    <property type="entry name" value="Mterf"/>
    <property type="match status" value="5"/>
</dbReference>
<keyword evidence="3" id="KW-0809">Transit peptide</keyword>
<dbReference type="Proteomes" id="UP000813462">
    <property type="component" value="Unassembled WGS sequence"/>
</dbReference>
<dbReference type="PANTHER" id="PTHR13068">
    <property type="entry name" value="CGI-12 PROTEIN-RELATED"/>
    <property type="match status" value="1"/>
</dbReference>
<dbReference type="Gene3D" id="1.25.70.10">
    <property type="entry name" value="Transcription termination factor 3, mitochondrial"/>
    <property type="match status" value="1"/>
</dbReference>
<dbReference type="Pfam" id="PF02536">
    <property type="entry name" value="mTERF"/>
    <property type="match status" value="1"/>
</dbReference>
<evidence type="ECO:0000313" key="5">
    <source>
        <dbReference type="Proteomes" id="UP000813462"/>
    </source>
</evidence>
<comment type="caution">
    <text evidence="4">The sequence shown here is derived from an EMBL/GenBank/DDBJ whole genome shotgun (WGS) entry which is preliminary data.</text>
</comment>
<proteinExistence type="inferred from homology"/>
<dbReference type="EMBL" id="JAEACU010000004">
    <property type="protein sequence ID" value="KAH7533288.1"/>
    <property type="molecule type" value="Genomic_DNA"/>
</dbReference>